<keyword evidence="2" id="KW-0274">FAD</keyword>
<dbReference type="Proteomes" id="UP001583193">
    <property type="component" value="Unassembled WGS sequence"/>
</dbReference>
<evidence type="ECO:0000313" key="7">
    <source>
        <dbReference type="Proteomes" id="UP001583193"/>
    </source>
</evidence>
<dbReference type="InterPro" id="IPR002938">
    <property type="entry name" value="FAD-bd"/>
</dbReference>
<dbReference type="Pfam" id="PF01494">
    <property type="entry name" value="FAD_binding_3"/>
    <property type="match status" value="1"/>
</dbReference>
<comment type="caution">
    <text evidence="6">The sequence shown here is derived from an EMBL/GenBank/DDBJ whole genome shotgun (WGS) entry which is preliminary data.</text>
</comment>
<sequence length="409" mass="45351">MTSSNGPRIAIVGAGPAGLMLARLLIQNSISVTIYEREQSPNCRSQGGTLDLHEGSGQYAMREAGLFDEFLKYARYEGDDLVMADKTAVPLLDFRGDNRQGETRPEIDRQDLRRILLDSVPAGCIKWDHALYAANPNRTLEFHTGKIEGPFDLIIGADGGRSSIRPLLTDVRPFYSGIAGFEFKIAEVEARYPAIADFVGRGSYYCWSDGKAIQAQRLGDKSLRVYVWSTKPETWAIDLHVKNPSTAVLKEILLQEFSDWSPILQDWIKAADDDRRPWTLYMLPTDFQWEHRPGFTLIGDAAHLMTPFSGEGVNAAFLDAVELARMIITKNGARSPADLDAAVVAYESALFPRAHRTMEGTADNKRLFFRADAPLGFVVKIQKLMQDWGTGKVESEKADANGTNGVACN</sequence>
<proteinExistence type="predicted"/>
<feature type="domain" description="FAD-binding" evidence="5">
    <location>
        <begin position="9"/>
        <end position="341"/>
    </location>
</feature>
<dbReference type="InterPro" id="IPR036188">
    <property type="entry name" value="FAD/NAD-bd_sf"/>
</dbReference>
<evidence type="ECO:0000256" key="1">
    <source>
        <dbReference type="ARBA" id="ARBA00022630"/>
    </source>
</evidence>
<keyword evidence="3" id="KW-0560">Oxidoreductase</keyword>
<evidence type="ECO:0000256" key="4">
    <source>
        <dbReference type="ARBA" id="ARBA00023033"/>
    </source>
</evidence>
<evidence type="ECO:0000313" key="6">
    <source>
        <dbReference type="EMBL" id="KAL1884992.1"/>
    </source>
</evidence>
<dbReference type="PANTHER" id="PTHR46972:SF1">
    <property type="entry name" value="FAD DEPENDENT OXIDOREDUCTASE DOMAIN-CONTAINING PROTEIN"/>
    <property type="match status" value="1"/>
</dbReference>
<accession>A0ABR3YAW2</accession>
<dbReference type="EMBL" id="JAVDPF010000003">
    <property type="protein sequence ID" value="KAL1884992.1"/>
    <property type="molecule type" value="Genomic_DNA"/>
</dbReference>
<dbReference type="PANTHER" id="PTHR46972">
    <property type="entry name" value="MONOOXYGENASE ASQM-RELATED"/>
    <property type="match status" value="1"/>
</dbReference>
<keyword evidence="7" id="KW-1185">Reference proteome</keyword>
<keyword evidence="1" id="KW-0285">Flavoprotein</keyword>
<keyword evidence="4" id="KW-0503">Monooxygenase</keyword>
<evidence type="ECO:0000256" key="2">
    <source>
        <dbReference type="ARBA" id="ARBA00022827"/>
    </source>
</evidence>
<organism evidence="6 7">
    <name type="scientific">Paecilomyces lecythidis</name>
    <dbReference type="NCBI Taxonomy" id="3004212"/>
    <lineage>
        <taxon>Eukaryota</taxon>
        <taxon>Fungi</taxon>
        <taxon>Dikarya</taxon>
        <taxon>Ascomycota</taxon>
        <taxon>Pezizomycotina</taxon>
        <taxon>Eurotiomycetes</taxon>
        <taxon>Eurotiomycetidae</taxon>
        <taxon>Eurotiales</taxon>
        <taxon>Thermoascaceae</taxon>
        <taxon>Paecilomyces</taxon>
    </lineage>
</organism>
<dbReference type="Gene3D" id="3.50.50.60">
    <property type="entry name" value="FAD/NAD(P)-binding domain"/>
    <property type="match status" value="1"/>
</dbReference>
<gene>
    <name evidence="6" type="ORF">Plec18167_001649</name>
</gene>
<dbReference type="SUPFAM" id="SSF51905">
    <property type="entry name" value="FAD/NAD(P)-binding domain"/>
    <property type="match status" value="1"/>
</dbReference>
<protein>
    <recommendedName>
        <fullName evidence="5">FAD-binding domain-containing protein</fullName>
    </recommendedName>
</protein>
<evidence type="ECO:0000256" key="3">
    <source>
        <dbReference type="ARBA" id="ARBA00023002"/>
    </source>
</evidence>
<reference evidence="6 7" key="1">
    <citation type="journal article" date="2024" name="IMA Fungus">
        <title>IMA Genome - F19 : A genome assembly and annotation guide to empower mycologists, including annotated draft genome sequences of Ceratocystis pirilliformis, Diaporthe australafricana, Fusarium ophioides, Paecilomyces lecythidis, and Sporothrix stenoceras.</title>
        <authorList>
            <person name="Aylward J."/>
            <person name="Wilson A.M."/>
            <person name="Visagie C.M."/>
            <person name="Spraker J."/>
            <person name="Barnes I."/>
            <person name="Buitendag C."/>
            <person name="Ceriani C."/>
            <person name="Del Mar Angel L."/>
            <person name="du Plessis D."/>
            <person name="Fuchs T."/>
            <person name="Gasser K."/>
            <person name="Kramer D."/>
            <person name="Li W."/>
            <person name="Munsamy K."/>
            <person name="Piso A."/>
            <person name="Price J.L."/>
            <person name="Sonnekus B."/>
            <person name="Thomas C."/>
            <person name="van der Nest A."/>
            <person name="van Dijk A."/>
            <person name="van Heerden A."/>
            <person name="van Vuuren N."/>
            <person name="Yilmaz N."/>
            <person name="Duong T.A."/>
            <person name="van der Merwe N.A."/>
            <person name="Wingfield M.J."/>
            <person name="Wingfield B.D."/>
        </authorList>
    </citation>
    <scope>NUCLEOTIDE SEQUENCE [LARGE SCALE GENOMIC DNA]</scope>
    <source>
        <strain evidence="6 7">CMW 18167</strain>
    </source>
</reference>
<evidence type="ECO:0000259" key="5">
    <source>
        <dbReference type="Pfam" id="PF01494"/>
    </source>
</evidence>
<dbReference type="PRINTS" id="PR00420">
    <property type="entry name" value="RNGMNOXGNASE"/>
</dbReference>
<name>A0ABR3YAW2_9EURO</name>